<name>A0A377UW35_KLEPN</name>
<dbReference type="InterPro" id="IPR036397">
    <property type="entry name" value="RNaseH_sf"/>
</dbReference>
<feature type="region of interest" description="Disordered" evidence="1">
    <location>
        <begin position="318"/>
        <end position="397"/>
    </location>
</feature>
<organism evidence="2 3">
    <name type="scientific">Klebsiella pneumoniae</name>
    <dbReference type="NCBI Taxonomy" id="573"/>
    <lineage>
        <taxon>Bacteria</taxon>
        <taxon>Pseudomonadati</taxon>
        <taxon>Pseudomonadota</taxon>
        <taxon>Gammaproteobacteria</taxon>
        <taxon>Enterobacterales</taxon>
        <taxon>Enterobacteriaceae</taxon>
        <taxon>Klebsiella/Raoultella group</taxon>
        <taxon>Klebsiella</taxon>
        <taxon>Klebsiella pneumoniae complex</taxon>
    </lineage>
</organism>
<dbReference type="Gene3D" id="3.30.420.10">
    <property type="entry name" value="Ribonuclease H-like superfamily/Ribonuclease H"/>
    <property type="match status" value="1"/>
</dbReference>
<evidence type="ECO:0000313" key="2">
    <source>
        <dbReference type="EMBL" id="STT00352.1"/>
    </source>
</evidence>
<evidence type="ECO:0000313" key="3">
    <source>
        <dbReference type="Proteomes" id="UP000255518"/>
    </source>
</evidence>
<dbReference type="EMBL" id="UGKT01000001">
    <property type="protein sequence ID" value="STT00352.1"/>
    <property type="molecule type" value="Genomic_DNA"/>
</dbReference>
<accession>A0A377UW35</accession>
<dbReference type="Proteomes" id="UP000255518">
    <property type="component" value="Unassembled WGS sequence"/>
</dbReference>
<protein>
    <submittedName>
        <fullName evidence="2">Transposon Tn7 transposition protein tnsB</fullName>
    </submittedName>
</protein>
<sequence length="397" mass="45305">MITGFYIGFENPSYVVAMQAFVNACSDKTAICAQHDIEISSSDWPCVGLPDVLLADRGELMSHQVEALVSSFNVRVESAPPRRSDAKGIVESTFRTLQAEFKSFAPGIVEGSRIKSHGETDYRLDASLSVFEFTQIILRTILFRNNHLVMDKYDRDADFPTDLPSIPVQLWQWGMQHRTGSLRAVEQEQLRVALLPRRKVSISSFGVNLWGLYYSGSEILREGWLQRSTDIARPQHLEAAYDPVLVDTIYLFPQVGSRVFWRCNLTERSRQFKGLSFWEVWDIQAQEKHNKANAKQDELTKRRELEAFIQQTIQKANKLTPSTTEPKSTRIKQIKTNKKEAVTSERKKRAEHLKPSSSGDEAKVIPFNAVEADDQEDYSLPTYVPELFQDPPEKDES</sequence>
<gene>
    <name evidence="2" type="primary">tnsB_3</name>
    <name evidence="2" type="ORF">NCTC13443_00602</name>
</gene>
<reference evidence="2 3" key="1">
    <citation type="submission" date="2018-06" db="EMBL/GenBank/DDBJ databases">
        <authorList>
            <consortium name="Pathogen Informatics"/>
            <person name="Doyle S."/>
        </authorList>
    </citation>
    <scope>NUCLEOTIDE SEQUENCE [LARGE SCALE GENOMIC DNA]</scope>
    <source>
        <strain evidence="2 3">NCTC13443</strain>
    </source>
</reference>
<dbReference type="GO" id="GO:0003676">
    <property type="term" value="F:nucleic acid binding"/>
    <property type="evidence" value="ECO:0007669"/>
    <property type="project" value="InterPro"/>
</dbReference>
<evidence type="ECO:0000256" key="1">
    <source>
        <dbReference type="SAM" id="MobiDB-lite"/>
    </source>
</evidence>
<proteinExistence type="predicted"/>
<dbReference type="AlphaFoldDB" id="A0A377UW35"/>